<comment type="cofactor">
    <cofactor evidence="1">
        <name>pyridoxal 5'-phosphate</name>
        <dbReference type="ChEBI" id="CHEBI:597326"/>
    </cofactor>
</comment>
<evidence type="ECO:0000256" key="1">
    <source>
        <dbReference type="ARBA" id="ARBA00001933"/>
    </source>
</evidence>
<dbReference type="PANTHER" id="PTHR43807">
    <property type="entry name" value="FI04487P"/>
    <property type="match status" value="1"/>
</dbReference>
<gene>
    <name evidence="6" type="primary">ybdL_1</name>
    <name evidence="6" type="ORF">NCTC9177_02968</name>
</gene>
<dbReference type="Pfam" id="PF00155">
    <property type="entry name" value="Aminotran_1_2"/>
    <property type="match status" value="1"/>
</dbReference>
<sequence>MSNNPLIPESKLPALGTTIFTQMSALAQQHQAINLSQGFPDFDGPRYLQERLAYHVAQGANQYAPMTGVPALREAIAGKTAELYGYLPDVNSDITVTAGATEALYAAITALVRRGDEVVCFDPSYDSYAPAVALAGGELRRIALQPPHFRVDWQQFAAALSDKTRLVILNTPHNPSATVWQREDFAALWQAIAEREIYVLQ</sequence>
<evidence type="ECO:0000256" key="3">
    <source>
        <dbReference type="ARBA" id="ARBA00022679"/>
    </source>
</evidence>
<protein>
    <submittedName>
        <fullName evidence="6">Methionine aminotransferase</fullName>
        <ecNumber evidence="6">2.6.1.88</ecNumber>
    </submittedName>
</protein>
<evidence type="ECO:0000313" key="7">
    <source>
        <dbReference type="Proteomes" id="UP000254545"/>
    </source>
</evidence>
<dbReference type="AlphaFoldDB" id="A0A7H4MFK7"/>
<dbReference type="EC" id="2.6.1.88" evidence="6"/>
<dbReference type="InterPro" id="IPR015422">
    <property type="entry name" value="PyrdxlP-dep_Trfase_small"/>
</dbReference>
<name>A0A7H4MFK7_KLEVA</name>
<dbReference type="Gene3D" id="3.90.1150.10">
    <property type="entry name" value="Aspartate Aminotransferase, domain 1"/>
    <property type="match status" value="1"/>
</dbReference>
<comment type="caution">
    <text evidence="6">The sequence shown here is derived from an EMBL/GenBank/DDBJ whole genome shotgun (WGS) entry which is preliminary data.</text>
</comment>
<keyword evidence="4" id="KW-0663">Pyridoxal phosphate</keyword>
<dbReference type="InterPro" id="IPR051326">
    <property type="entry name" value="Kynurenine-oxoglutarate_AT"/>
</dbReference>
<dbReference type="InterPro" id="IPR015424">
    <property type="entry name" value="PyrdxlP-dep_Trfase"/>
</dbReference>
<keyword evidence="3 6" id="KW-0808">Transferase</keyword>
<dbReference type="InterPro" id="IPR015421">
    <property type="entry name" value="PyrdxlP-dep_Trfase_major"/>
</dbReference>
<dbReference type="Proteomes" id="UP000254545">
    <property type="component" value="Unassembled WGS sequence"/>
</dbReference>
<proteinExistence type="predicted"/>
<evidence type="ECO:0000256" key="4">
    <source>
        <dbReference type="ARBA" id="ARBA00022898"/>
    </source>
</evidence>
<dbReference type="SUPFAM" id="SSF53383">
    <property type="entry name" value="PLP-dependent transferases"/>
    <property type="match status" value="1"/>
</dbReference>
<feature type="domain" description="Aminotransferase class I/classII large" evidence="5">
    <location>
        <begin position="32"/>
        <end position="200"/>
    </location>
</feature>
<dbReference type="PANTHER" id="PTHR43807:SF20">
    <property type="entry name" value="FI04487P"/>
    <property type="match status" value="1"/>
</dbReference>
<dbReference type="Gene3D" id="3.40.640.10">
    <property type="entry name" value="Type I PLP-dependent aspartate aminotransferase-like (Major domain)"/>
    <property type="match status" value="1"/>
</dbReference>
<evidence type="ECO:0000313" key="6">
    <source>
        <dbReference type="EMBL" id="STS89107.1"/>
    </source>
</evidence>
<dbReference type="GO" id="GO:0030170">
    <property type="term" value="F:pyridoxal phosphate binding"/>
    <property type="evidence" value="ECO:0007669"/>
    <property type="project" value="InterPro"/>
</dbReference>
<dbReference type="EMBL" id="UGKR01000003">
    <property type="protein sequence ID" value="STS89107.1"/>
    <property type="molecule type" value="Genomic_DNA"/>
</dbReference>
<evidence type="ECO:0000259" key="5">
    <source>
        <dbReference type="Pfam" id="PF00155"/>
    </source>
</evidence>
<dbReference type="GO" id="GO:0016212">
    <property type="term" value="F:kynurenine-oxoglutarate transaminase activity"/>
    <property type="evidence" value="ECO:0007669"/>
    <property type="project" value="TreeGrafter"/>
</dbReference>
<dbReference type="InterPro" id="IPR004839">
    <property type="entry name" value="Aminotransferase_I/II_large"/>
</dbReference>
<dbReference type="CDD" id="cd00609">
    <property type="entry name" value="AAT_like"/>
    <property type="match status" value="1"/>
</dbReference>
<reference evidence="6 7" key="1">
    <citation type="submission" date="2018-06" db="EMBL/GenBank/DDBJ databases">
        <authorList>
            <consortium name="Pathogen Informatics"/>
            <person name="Doyle S."/>
        </authorList>
    </citation>
    <scope>NUCLEOTIDE SEQUENCE [LARGE SCALE GENOMIC DNA]</scope>
    <source>
        <strain evidence="6 7">NCTC9177</strain>
    </source>
</reference>
<organism evidence="6 7">
    <name type="scientific">Klebsiella variicola</name>
    <dbReference type="NCBI Taxonomy" id="244366"/>
    <lineage>
        <taxon>Bacteria</taxon>
        <taxon>Pseudomonadati</taxon>
        <taxon>Pseudomonadota</taxon>
        <taxon>Gammaproteobacteria</taxon>
        <taxon>Enterobacterales</taxon>
        <taxon>Enterobacteriaceae</taxon>
        <taxon>Klebsiella/Raoultella group</taxon>
        <taxon>Klebsiella</taxon>
        <taxon>Klebsiella pneumoniae complex</taxon>
    </lineage>
</organism>
<dbReference type="GO" id="GO:0005737">
    <property type="term" value="C:cytoplasm"/>
    <property type="evidence" value="ECO:0007669"/>
    <property type="project" value="TreeGrafter"/>
</dbReference>
<evidence type="ECO:0000256" key="2">
    <source>
        <dbReference type="ARBA" id="ARBA00022576"/>
    </source>
</evidence>
<dbReference type="GO" id="GO:0010326">
    <property type="term" value="F:methionine-oxo-acid transaminase activity"/>
    <property type="evidence" value="ECO:0007669"/>
    <property type="project" value="UniProtKB-EC"/>
</dbReference>
<keyword evidence="2 6" id="KW-0032">Aminotransferase</keyword>
<accession>A0A7H4MFK7</accession>